<evidence type="ECO:0000256" key="14">
    <source>
        <dbReference type="RuleBase" id="RU000439"/>
    </source>
</evidence>
<feature type="binding site" evidence="12">
    <location>
        <position position="140"/>
    </location>
    <ligand>
        <name>NAD(+)</name>
        <dbReference type="ChEBI" id="CHEBI:57540"/>
    </ligand>
</feature>
<dbReference type="InterPro" id="IPR036291">
    <property type="entry name" value="NAD(P)-bd_dom_sf"/>
</dbReference>
<dbReference type="RefSeq" id="WP_013043984.1">
    <property type="nucleotide sequence ID" value="NC_014008.1"/>
</dbReference>
<feature type="binding site" evidence="9">
    <location>
        <position position="257"/>
    </location>
    <ligand>
        <name>sn-glycerol 3-phosphate</name>
        <dbReference type="ChEBI" id="CHEBI:57597"/>
    </ligand>
</feature>
<keyword evidence="9" id="KW-0547">Nucleotide-binding</keyword>
<evidence type="ECO:0000256" key="9">
    <source>
        <dbReference type="HAMAP-Rule" id="MF_00394"/>
    </source>
</evidence>
<keyword evidence="7 9" id="KW-0594">Phospholipid biosynthesis</keyword>
<dbReference type="Pfam" id="PF01210">
    <property type="entry name" value="NAD_Gly3P_dh_N"/>
    <property type="match status" value="1"/>
</dbReference>
<comment type="pathway">
    <text evidence="9">Membrane lipid metabolism; glycerophospholipid metabolism.</text>
</comment>
<keyword evidence="3 9" id="KW-0521">NADP</keyword>
<dbReference type="PIRSF" id="PIRSF000114">
    <property type="entry name" value="Glycerol-3-P_dh"/>
    <property type="match status" value="1"/>
</dbReference>
<feature type="binding site" evidence="9">
    <location>
        <position position="11"/>
    </location>
    <ligand>
        <name>NADPH</name>
        <dbReference type="ChEBI" id="CHEBI:57783"/>
    </ligand>
</feature>
<dbReference type="GO" id="GO:0141153">
    <property type="term" value="F:glycerol-3-phosphate dehydrogenase (NADP+) activity"/>
    <property type="evidence" value="ECO:0007669"/>
    <property type="project" value="RHEA"/>
</dbReference>
<feature type="domain" description="Glycerol-3-phosphate dehydrogenase NAD-dependent N-terminal" evidence="15">
    <location>
        <begin position="2"/>
        <end position="156"/>
    </location>
</feature>
<feature type="binding site" evidence="9">
    <location>
        <position position="138"/>
    </location>
    <ligand>
        <name>sn-glycerol 3-phosphate</name>
        <dbReference type="ChEBI" id="CHEBI:57597"/>
    </ligand>
</feature>
<evidence type="ECO:0000256" key="1">
    <source>
        <dbReference type="ARBA" id="ARBA00011009"/>
    </source>
</evidence>
<dbReference type="PRINTS" id="PR00077">
    <property type="entry name" value="GPDHDRGNASE"/>
</dbReference>
<evidence type="ECO:0000256" key="7">
    <source>
        <dbReference type="ARBA" id="ARBA00023209"/>
    </source>
</evidence>
<dbReference type="HAMAP" id="MF_00394">
    <property type="entry name" value="NAD_Glyc3P_dehydrog"/>
    <property type="match status" value="1"/>
</dbReference>
<dbReference type="GO" id="GO:0051287">
    <property type="term" value="F:NAD binding"/>
    <property type="evidence" value="ECO:0007669"/>
    <property type="project" value="InterPro"/>
</dbReference>
<dbReference type="NCBIfam" id="NF000940">
    <property type="entry name" value="PRK00094.1-2"/>
    <property type="match status" value="1"/>
</dbReference>
<dbReference type="InterPro" id="IPR008927">
    <property type="entry name" value="6-PGluconate_DH-like_C_sf"/>
</dbReference>
<dbReference type="UniPathway" id="UPA00940"/>
<feature type="active site" description="Proton acceptor" evidence="9 10">
    <location>
        <position position="192"/>
    </location>
</feature>
<dbReference type="GO" id="GO:0141152">
    <property type="term" value="F:glycerol-3-phosphate dehydrogenase (NAD+) activity"/>
    <property type="evidence" value="ECO:0007669"/>
    <property type="project" value="RHEA"/>
</dbReference>
<dbReference type="GO" id="GO:0005829">
    <property type="term" value="C:cytosol"/>
    <property type="evidence" value="ECO:0007669"/>
    <property type="project" value="TreeGrafter"/>
</dbReference>
<comment type="similarity">
    <text evidence="1 9 13">Belongs to the NAD-dependent glycerol-3-phosphate dehydrogenase family.</text>
</comment>
<accession>D5EMA2</accession>
<dbReference type="InterPro" id="IPR013328">
    <property type="entry name" value="6PGD_dom2"/>
</dbReference>
<evidence type="ECO:0000256" key="4">
    <source>
        <dbReference type="ARBA" id="ARBA00023002"/>
    </source>
</evidence>
<feature type="binding site" evidence="9">
    <location>
        <position position="48"/>
    </location>
    <ligand>
        <name>NADPH</name>
        <dbReference type="ChEBI" id="CHEBI:57783"/>
    </ligand>
</feature>
<feature type="domain" description="Glycerol-3-phosphate dehydrogenase NAD-dependent C-terminal" evidence="16">
    <location>
        <begin position="181"/>
        <end position="321"/>
    </location>
</feature>
<feature type="binding site" evidence="9">
    <location>
        <position position="136"/>
    </location>
    <ligand>
        <name>sn-glycerol 3-phosphate</name>
        <dbReference type="ChEBI" id="CHEBI:57597"/>
    </ligand>
</feature>
<dbReference type="InterPro" id="IPR011128">
    <property type="entry name" value="G3P_DH_NAD-dep_N"/>
</dbReference>
<comment type="catalytic activity">
    <reaction evidence="9">
        <text>sn-glycerol 3-phosphate + NAD(+) = dihydroxyacetone phosphate + NADH + H(+)</text>
        <dbReference type="Rhea" id="RHEA:11092"/>
        <dbReference type="ChEBI" id="CHEBI:15378"/>
        <dbReference type="ChEBI" id="CHEBI:57540"/>
        <dbReference type="ChEBI" id="CHEBI:57597"/>
        <dbReference type="ChEBI" id="CHEBI:57642"/>
        <dbReference type="ChEBI" id="CHEBI:57945"/>
        <dbReference type="EC" id="1.1.1.94"/>
    </reaction>
</comment>
<name>D5EMA2_CORAD</name>
<evidence type="ECO:0000259" key="15">
    <source>
        <dbReference type="Pfam" id="PF01210"/>
    </source>
</evidence>
<evidence type="ECO:0000256" key="12">
    <source>
        <dbReference type="PIRSR" id="PIRSR000114-3"/>
    </source>
</evidence>
<evidence type="ECO:0000256" key="6">
    <source>
        <dbReference type="ARBA" id="ARBA00023098"/>
    </source>
</evidence>
<feature type="binding site" evidence="11">
    <location>
        <begin position="256"/>
        <end position="257"/>
    </location>
    <ligand>
        <name>substrate</name>
    </ligand>
</feature>
<dbReference type="GO" id="GO:0006650">
    <property type="term" value="P:glycerophospholipid metabolic process"/>
    <property type="evidence" value="ECO:0007669"/>
    <property type="project" value="UniProtKB-UniRule"/>
</dbReference>
<dbReference type="GO" id="GO:0046167">
    <property type="term" value="P:glycerol-3-phosphate biosynthetic process"/>
    <property type="evidence" value="ECO:0007669"/>
    <property type="project" value="UniProtKB-UniRule"/>
</dbReference>
<dbReference type="PANTHER" id="PTHR11728:SF1">
    <property type="entry name" value="GLYCEROL-3-PHOSPHATE DEHYDROGENASE [NAD(+)] 2, CHLOROPLASTIC"/>
    <property type="match status" value="1"/>
</dbReference>
<dbReference type="KEGG" id="caa:Caka_2245"/>
<feature type="binding site" evidence="9">
    <location>
        <position position="31"/>
    </location>
    <ligand>
        <name>NADPH</name>
        <dbReference type="ChEBI" id="CHEBI:57783"/>
    </ligand>
</feature>
<comment type="function">
    <text evidence="9">Catalyzes the reduction of the glycolytic intermediate dihydroxyacetone phosphate (DHAP) to sn-glycerol 3-phosphate (G3P), the key precursor for phospholipid synthesis.</text>
</comment>
<dbReference type="SUPFAM" id="SSF48179">
    <property type="entry name" value="6-phosphogluconate dehydrogenase C-terminal domain-like"/>
    <property type="match status" value="1"/>
</dbReference>
<comment type="caution">
    <text evidence="9">Lacks conserved residue(s) required for the propagation of feature annotation.</text>
</comment>
<dbReference type="NCBIfam" id="NF000942">
    <property type="entry name" value="PRK00094.1-4"/>
    <property type="match status" value="1"/>
</dbReference>
<feature type="binding site" evidence="9">
    <location>
        <position position="192"/>
    </location>
    <ligand>
        <name>sn-glycerol 3-phosphate</name>
        <dbReference type="ChEBI" id="CHEBI:57597"/>
    </ligand>
</feature>
<sequence>MNICILGAGAWGTAIALHMDRCGHAVTLVPRRFEQALALASTRENVDYLPGFTLPHRIQIGSELEPVLMEAEVVILACPSKGLRDLCQRVVDATQSAWQLKLFITLCKGLELESFKGPCEIVSEFFPDIACGVLSGPTYAGEVAQGKPTAMTLAVGQEVSDGARYQSAFSNAAMRVYLSNDVIGTELGGTLKNVYAIAAGLCDGLQLGDNAKSSLLTRSLHEMVQLGQLFGGQQATFYGLSGFGDLVATCSGQWSRNRTFGERLAKGEVPAAIIESQKSVVEGYRAAQCLKELCQQRGVEAPILSQIFAICYEGKDPLEALQVLMSRDLKAE</sequence>
<dbReference type="FunFam" id="1.10.1040.10:FF:000001">
    <property type="entry name" value="Glycerol-3-phosphate dehydrogenase [NAD(P)+]"/>
    <property type="match status" value="1"/>
</dbReference>
<dbReference type="EC" id="1.1.1.94" evidence="9"/>
<dbReference type="AlphaFoldDB" id="D5EMA2"/>
<dbReference type="HOGENOM" id="CLU_033449_0_2_0"/>
<comment type="catalytic activity">
    <reaction evidence="9 14">
        <text>sn-glycerol 3-phosphate + NADP(+) = dihydroxyacetone phosphate + NADPH + H(+)</text>
        <dbReference type="Rhea" id="RHEA:11096"/>
        <dbReference type="ChEBI" id="CHEBI:15378"/>
        <dbReference type="ChEBI" id="CHEBI:57597"/>
        <dbReference type="ChEBI" id="CHEBI:57642"/>
        <dbReference type="ChEBI" id="CHEBI:57783"/>
        <dbReference type="ChEBI" id="CHEBI:58349"/>
        <dbReference type="EC" id="1.1.1.94"/>
    </reaction>
</comment>
<keyword evidence="5 9" id="KW-0520">NAD</keyword>
<evidence type="ECO:0000256" key="10">
    <source>
        <dbReference type="PIRSR" id="PIRSR000114-1"/>
    </source>
</evidence>
<gene>
    <name evidence="9" type="primary">gpsA</name>
    <name evidence="17" type="ordered locus">Caka_2245</name>
</gene>
<reference evidence="17 18" key="1">
    <citation type="journal article" date="2010" name="Stand. Genomic Sci.">
        <title>Complete genome sequence of Coraliomargarita akajimensis type strain (04OKA010-24).</title>
        <authorList>
            <person name="Mavromatis K."/>
            <person name="Abt B."/>
            <person name="Brambilla E."/>
            <person name="Lapidus A."/>
            <person name="Copeland A."/>
            <person name="Deshpande S."/>
            <person name="Nolan M."/>
            <person name="Lucas S."/>
            <person name="Tice H."/>
            <person name="Cheng J.F."/>
            <person name="Han C."/>
            <person name="Detter J.C."/>
            <person name="Woyke T."/>
            <person name="Goodwin L."/>
            <person name="Pitluck S."/>
            <person name="Held B."/>
            <person name="Brettin T."/>
            <person name="Tapia R."/>
            <person name="Ivanova N."/>
            <person name="Mikhailova N."/>
            <person name="Pati A."/>
            <person name="Liolios K."/>
            <person name="Chen A."/>
            <person name="Palaniappan K."/>
            <person name="Land M."/>
            <person name="Hauser L."/>
            <person name="Chang Y.J."/>
            <person name="Jeffries C.D."/>
            <person name="Rohde M."/>
            <person name="Goker M."/>
            <person name="Bristow J."/>
            <person name="Eisen J.A."/>
            <person name="Markowitz V."/>
            <person name="Hugenholtz P."/>
            <person name="Klenk H.P."/>
            <person name="Kyrpides N.C."/>
        </authorList>
    </citation>
    <scope>NUCLEOTIDE SEQUENCE [LARGE SCALE GENOMIC DNA]</scope>
    <source>
        <strain evidence="18">DSM 45221 / IAM 15411 / JCM 23193 / KCTC 12865</strain>
    </source>
</reference>
<feature type="binding site" evidence="11">
    <location>
        <position position="108"/>
    </location>
    <ligand>
        <name>substrate</name>
    </ligand>
</feature>
<evidence type="ECO:0000259" key="16">
    <source>
        <dbReference type="Pfam" id="PF07479"/>
    </source>
</evidence>
<dbReference type="eggNOG" id="COG0240">
    <property type="taxonomic scope" value="Bacteria"/>
</dbReference>
<feature type="binding site" evidence="12">
    <location>
        <begin position="7"/>
        <end position="12"/>
    </location>
    <ligand>
        <name>NAD(+)</name>
        <dbReference type="ChEBI" id="CHEBI:57540"/>
    </ligand>
</feature>
<evidence type="ECO:0000256" key="13">
    <source>
        <dbReference type="RuleBase" id="RU000437"/>
    </source>
</evidence>
<dbReference type="STRING" id="583355.Caka_2245"/>
<dbReference type="GO" id="GO:0005975">
    <property type="term" value="P:carbohydrate metabolic process"/>
    <property type="evidence" value="ECO:0007669"/>
    <property type="project" value="InterPro"/>
</dbReference>
<feature type="binding site" evidence="9">
    <location>
        <position position="32"/>
    </location>
    <ligand>
        <name>NADPH</name>
        <dbReference type="ChEBI" id="CHEBI:57783"/>
    </ligand>
</feature>
<feature type="binding site" evidence="9">
    <location>
        <position position="140"/>
    </location>
    <ligand>
        <name>NADPH</name>
        <dbReference type="ChEBI" id="CHEBI:57783"/>
    </ligand>
</feature>
<evidence type="ECO:0000256" key="8">
    <source>
        <dbReference type="ARBA" id="ARBA00023264"/>
    </source>
</evidence>
<evidence type="ECO:0000256" key="3">
    <source>
        <dbReference type="ARBA" id="ARBA00022857"/>
    </source>
</evidence>
<dbReference type="SUPFAM" id="SSF51735">
    <property type="entry name" value="NAD(P)-binding Rossmann-fold domains"/>
    <property type="match status" value="1"/>
</dbReference>
<dbReference type="GO" id="GO:0008654">
    <property type="term" value="P:phospholipid biosynthetic process"/>
    <property type="evidence" value="ECO:0007669"/>
    <property type="project" value="UniProtKB-KW"/>
</dbReference>
<dbReference type="Pfam" id="PF07479">
    <property type="entry name" value="NAD_Gly3P_dh_C"/>
    <property type="match status" value="1"/>
</dbReference>
<feature type="binding site" evidence="9">
    <location>
        <position position="256"/>
    </location>
    <ligand>
        <name>sn-glycerol 3-phosphate</name>
        <dbReference type="ChEBI" id="CHEBI:57597"/>
    </ligand>
</feature>
<dbReference type="EMBL" id="CP001998">
    <property type="protein sequence ID" value="ADE55262.1"/>
    <property type="molecule type" value="Genomic_DNA"/>
</dbReference>
<keyword evidence="6 9" id="KW-0443">Lipid metabolism</keyword>
<dbReference type="Gene3D" id="3.40.50.720">
    <property type="entry name" value="NAD(P)-binding Rossmann-like Domain"/>
    <property type="match status" value="1"/>
</dbReference>
<feature type="binding site" evidence="9">
    <location>
        <position position="245"/>
    </location>
    <ligand>
        <name>sn-glycerol 3-phosphate</name>
        <dbReference type="ChEBI" id="CHEBI:57597"/>
    </ligand>
</feature>
<evidence type="ECO:0000256" key="5">
    <source>
        <dbReference type="ARBA" id="ARBA00023027"/>
    </source>
</evidence>
<dbReference type="Gene3D" id="1.10.1040.10">
    <property type="entry name" value="N-(1-d-carboxylethyl)-l-norvaline Dehydrogenase, domain 2"/>
    <property type="match status" value="1"/>
</dbReference>
<dbReference type="OrthoDB" id="9812273at2"/>
<feature type="binding site" evidence="12">
    <location>
        <position position="256"/>
    </location>
    <ligand>
        <name>NAD(+)</name>
        <dbReference type="ChEBI" id="CHEBI:57540"/>
    </ligand>
</feature>
<comment type="subcellular location">
    <subcellularLocation>
        <location evidence="9">Cytoplasm</location>
    </subcellularLocation>
</comment>
<organism evidence="17 18">
    <name type="scientific">Coraliomargarita akajimensis (strain DSM 45221 / IAM 15411 / JCM 23193 / KCTC 12865 / 04OKA010-24)</name>
    <dbReference type="NCBI Taxonomy" id="583355"/>
    <lineage>
        <taxon>Bacteria</taxon>
        <taxon>Pseudomonadati</taxon>
        <taxon>Verrucomicrobiota</taxon>
        <taxon>Opitutia</taxon>
        <taxon>Puniceicoccales</taxon>
        <taxon>Coraliomargaritaceae</taxon>
        <taxon>Coraliomargarita</taxon>
    </lineage>
</organism>
<feature type="binding site" evidence="9">
    <location>
        <position position="108"/>
    </location>
    <ligand>
        <name>NADPH</name>
        <dbReference type="ChEBI" id="CHEBI:57783"/>
    </ligand>
</feature>
<evidence type="ECO:0000313" key="17">
    <source>
        <dbReference type="EMBL" id="ADE55262.1"/>
    </source>
</evidence>
<keyword evidence="2 9" id="KW-0444">Lipid biosynthesis</keyword>
<feature type="binding site" evidence="9">
    <location>
        <position position="108"/>
    </location>
    <ligand>
        <name>sn-glycerol 3-phosphate</name>
        <dbReference type="ChEBI" id="CHEBI:57597"/>
    </ligand>
</feature>
<dbReference type="Proteomes" id="UP000000925">
    <property type="component" value="Chromosome"/>
</dbReference>
<keyword evidence="4 9" id="KW-0560">Oxidoreductase</keyword>
<keyword evidence="8 9" id="KW-1208">Phospholipid metabolism</keyword>
<feature type="binding site" evidence="9">
    <location>
        <position position="256"/>
    </location>
    <ligand>
        <name>NADPH</name>
        <dbReference type="ChEBI" id="CHEBI:57783"/>
    </ligand>
</feature>
<dbReference type="GO" id="GO:0046168">
    <property type="term" value="P:glycerol-3-phosphate catabolic process"/>
    <property type="evidence" value="ECO:0007669"/>
    <property type="project" value="InterPro"/>
</dbReference>
<proteinExistence type="inferred from homology"/>
<feature type="binding site" evidence="9">
    <location>
        <position position="255"/>
    </location>
    <ligand>
        <name>sn-glycerol 3-phosphate</name>
        <dbReference type="ChEBI" id="CHEBI:57597"/>
    </ligand>
</feature>
<keyword evidence="9" id="KW-0963">Cytoplasm</keyword>
<dbReference type="PROSITE" id="PS00957">
    <property type="entry name" value="NAD_G3PDH"/>
    <property type="match status" value="1"/>
</dbReference>
<evidence type="ECO:0000256" key="2">
    <source>
        <dbReference type="ARBA" id="ARBA00022516"/>
    </source>
</evidence>
<dbReference type="InterPro" id="IPR006109">
    <property type="entry name" value="G3P_DH_NAD-dep_C"/>
</dbReference>
<evidence type="ECO:0000313" key="18">
    <source>
        <dbReference type="Proteomes" id="UP000000925"/>
    </source>
</evidence>
<feature type="binding site" evidence="9">
    <location>
        <position position="282"/>
    </location>
    <ligand>
        <name>NADPH</name>
        <dbReference type="ChEBI" id="CHEBI:57783"/>
    </ligand>
</feature>
<dbReference type="InterPro" id="IPR006168">
    <property type="entry name" value="G3P_DH_NAD-dep"/>
</dbReference>
<evidence type="ECO:0000256" key="11">
    <source>
        <dbReference type="PIRSR" id="PIRSR000114-2"/>
    </source>
</evidence>
<keyword evidence="18" id="KW-1185">Reference proteome</keyword>
<dbReference type="PANTHER" id="PTHR11728">
    <property type="entry name" value="GLYCEROL-3-PHOSPHATE DEHYDROGENASE"/>
    <property type="match status" value="1"/>
</dbReference>
<feature type="binding site" evidence="9">
    <location>
        <position position="280"/>
    </location>
    <ligand>
        <name>NADPH</name>
        <dbReference type="ChEBI" id="CHEBI:57783"/>
    </ligand>
</feature>
<protein>
    <recommendedName>
        <fullName evidence="9">Glycerol-3-phosphate dehydrogenase [NAD(P)+]</fullName>
        <ecNumber evidence="9">1.1.1.94</ecNumber>
    </recommendedName>
    <alternativeName>
        <fullName evidence="9">NAD(P)(+)-dependent glycerol-3-phosphate dehydrogenase</fullName>
    </alternativeName>
    <alternativeName>
        <fullName evidence="9">NAD(P)H-dependent dihydroxyacetone-phosphate reductase</fullName>
    </alternativeName>
</protein>